<evidence type="ECO:0000256" key="1">
    <source>
        <dbReference type="SAM" id="MobiDB-lite"/>
    </source>
</evidence>
<sequence>MELARHGRYPGRIASAKRGCQCSAGGKDEKGSRGAGPEGQACAVPCGRQGAAGERGVA</sequence>
<keyword evidence="3" id="KW-1185">Reference proteome</keyword>
<proteinExistence type="predicted"/>
<dbReference type="KEGG" id="dpg:DESPIGER_2191"/>
<accession>A0A1K1LH22</accession>
<evidence type="ECO:0000313" key="3">
    <source>
        <dbReference type="Proteomes" id="UP000186323"/>
    </source>
</evidence>
<reference evidence="3" key="1">
    <citation type="submission" date="2016-10" db="EMBL/GenBank/DDBJ databases">
        <authorList>
            <person name="Wegmann U."/>
        </authorList>
    </citation>
    <scope>NUCLEOTIDE SEQUENCE [LARGE SCALE GENOMIC DNA]</scope>
</reference>
<dbReference type="Proteomes" id="UP000186323">
    <property type="component" value="Chromosome I"/>
</dbReference>
<protein>
    <submittedName>
        <fullName evidence="2">Uncharacterized protein</fullName>
    </submittedName>
</protein>
<dbReference type="EMBL" id="LT630450">
    <property type="protein sequence ID" value="SFV74013.1"/>
    <property type="molecule type" value="Genomic_DNA"/>
</dbReference>
<dbReference type="AlphaFoldDB" id="A0A1K1LH22"/>
<gene>
    <name evidence="2" type="ORF">DESPIGER_2191</name>
</gene>
<name>A0A1K1LH22_9BACT</name>
<evidence type="ECO:0000313" key="2">
    <source>
        <dbReference type="EMBL" id="SFV74013.1"/>
    </source>
</evidence>
<feature type="region of interest" description="Disordered" evidence="1">
    <location>
        <begin position="19"/>
        <end position="41"/>
    </location>
</feature>
<organism evidence="2 3">
    <name type="scientific">Desulfovibrio piger</name>
    <dbReference type="NCBI Taxonomy" id="901"/>
    <lineage>
        <taxon>Bacteria</taxon>
        <taxon>Pseudomonadati</taxon>
        <taxon>Thermodesulfobacteriota</taxon>
        <taxon>Desulfovibrionia</taxon>
        <taxon>Desulfovibrionales</taxon>
        <taxon>Desulfovibrionaceae</taxon>
        <taxon>Desulfovibrio</taxon>
    </lineage>
</organism>